<dbReference type="Proteomes" id="UP000281915">
    <property type="component" value="Unassembled WGS sequence"/>
</dbReference>
<protein>
    <submittedName>
        <fullName evidence="1">Esterase family protein</fullName>
    </submittedName>
</protein>
<dbReference type="Pfam" id="PF00756">
    <property type="entry name" value="Esterase"/>
    <property type="match status" value="1"/>
</dbReference>
<dbReference type="SUPFAM" id="SSF53474">
    <property type="entry name" value="alpha/beta-Hydrolases"/>
    <property type="match status" value="1"/>
</dbReference>
<dbReference type="EMBL" id="RHHT01000068">
    <property type="protein sequence ID" value="RNB70757.1"/>
    <property type="molecule type" value="Genomic_DNA"/>
</dbReference>
<dbReference type="AlphaFoldDB" id="A0A3M8C5T8"/>
<dbReference type="InterPro" id="IPR029058">
    <property type="entry name" value="AB_hydrolase_fold"/>
</dbReference>
<name>A0A3M8C5T8_9BACL</name>
<comment type="caution">
    <text evidence="1">The sequence shown here is derived from an EMBL/GenBank/DDBJ whole genome shotgun (WGS) entry which is preliminary data.</text>
</comment>
<dbReference type="InterPro" id="IPR050583">
    <property type="entry name" value="Mycobacterial_A85_antigen"/>
</dbReference>
<dbReference type="Gene3D" id="3.40.50.1820">
    <property type="entry name" value="alpha/beta hydrolase"/>
    <property type="match status" value="1"/>
</dbReference>
<gene>
    <name evidence="1" type="ORF">EDM58_23070</name>
</gene>
<dbReference type="InterPro" id="IPR000801">
    <property type="entry name" value="Esterase-like"/>
</dbReference>
<dbReference type="PANTHER" id="PTHR48098">
    <property type="entry name" value="ENTEROCHELIN ESTERASE-RELATED"/>
    <property type="match status" value="1"/>
</dbReference>
<evidence type="ECO:0000313" key="2">
    <source>
        <dbReference type="Proteomes" id="UP000281915"/>
    </source>
</evidence>
<sequence length="234" mass="26262">MPLEEIILDSRHLGTPETLIVYTPQRYSPLYSYPVLYVQDGADYLSLGKMATMLDELILQKELPDLIAVFLPVTKEKRTSRYHPDGAEHIAYRRFLAEEVVRYIDSRYSTHPLGNGRTLVGASLGGVVSLFTALAYPHTFGQVASQSIAMDPNLNHRVSQTDLSVPLSLYLQIGNDETAVESSRGPLDLVASNEELYAILQTKMVTLVYETFEGDHTWGHWQAHLPRMLQTLLG</sequence>
<organism evidence="1 2">
    <name type="scientific">Brevibacillus panacihumi</name>
    <dbReference type="NCBI Taxonomy" id="497735"/>
    <lineage>
        <taxon>Bacteria</taxon>
        <taxon>Bacillati</taxon>
        <taxon>Bacillota</taxon>
        <taxon>Bacilli</taxon>
        <taxon>Bacillales</taxon>
        <taxon>Paenibacillaceae</taxon>
        <taxon>Brevibacillus</taxon>
    </lineage>
</organism>
<dbReference type="PANTHER" id="PTHR48098:SF3">
    <property type="entry name" value="IRON(III) ENTEROBACTIN ESTERASE"/>
    <property type="match status" value="1"/>
</dbReference>
<reference evidence="1 2" key="1">
    <citation type="submission" date="2018-10" db="EMBL/GenBank/DDBJ databases">
        <title>Phylogenomics of Brevibacillus.</title>
        <authorList>
            <person name="Dunlap C."/>
        </authorList>
    </citation>
    <scope>NUCLEOTIDE SEQUENCE [LARGE SCALE GENOMIC DNA]</scope>
    <source>
        <strain evidence="1 2">JCM 15085</strain>
    </source>
</reference>
<evidence type="ECO:0000313" key="1">
    <source>
        <dbReference type="EMBL" id="RNB70757.1"/>
    </source>
</evidence>
<proteinExistence type="predicted"/>
<dbReference type="RefSeq" id="WP_122915419.1">
    <property type="nucleotide sequence ID" value="NZ_RHHT01000068.1"/>
</dbReference>
<accession>A0A3M8C5T8</accession>